<dbReference type="PANTHER" id="PTHR34501">
    <property type="entry name" value="PROTEIN YDDL-RELATED"/>
    <property type="match status" value="1"/>
</dbReference>
<gene>
    <name evidence="14" type="ORF">NOV72_05392</name>
</gene>
<keyword evidence="6 12" id="KW-0732">Signal</keyword>
<keyword evidence="15" id="KW-1185">Reference proteome</keyword>
<dbReference type="OrthoDB" id="8712661at2"/>
<dbReference type="GO" id="GO:0034220">
    <property type="term" value="P:monoatomic ion transmembrane transport"/>
    <property type="evidence" value="ECO:0007669"/>
    <property type="project" value="InterPro"/>
</dbReference>
<keyword evidence="10" id="KW-0998">Cell outer membrane</keyword>
<dbReference type="SUPFAM" id="SSF56935">
    <property type="entry name" value="Porins"/>
    <property type="match status" value="1"/>
</dbReference>
<dbReference type="CDD" id="cd00342">
    <property type="entry name" value="gram_neg_porins"/>
    <property type="match status" value="1"/>
</dbReference>
<keyword evidence="8" id="KW-0626">Porin</keyword>
<keyword evidence="9" id="KW-0472">Membrane</keyword>
<dbReference type="InterPro" id="IPR023614">
    <property type="entry name" value="Porin_dom_sf"/>
</dbReference>
<comment type="subunit">
    <text evidence="2">Homotrimer.</text>
</comment>
<evidence type="ECO:0000256" key="5">
    <source>
        <dbReference type="ARBA" id="ARBA00022692"/>
    </source>
</evidence>
<dbReference type="InterPro" id="IPR050298">
    <property type="entry name" value="Gram-neg_bact_OMP"/>
</dbReference>
<accession>A0A2U3ID95</accession>
<evidence type="ECO:0000256" key="3">
    <source>
        <dbReference type="ARBA" id="ARBA00022448"/>
    </source>
</evidence>
<feature type="signal peptide" evidence="12">
    <location>
        <begin position="1"/>
        <end position="25"/>
    </location>
</feature>
<name>A0A2U3ID95_9BURK</name>
<keyword evidence="7" id="KW-0406">Ion transport</keyword>
<evidence type="ECO:0000256" key="1">
    <source>
        <dbReference type="ARBA" id="ARBA00004571"/>
    </source>
</evidence>
<organism evidence="14 15">
    <name type="scientific">Caballeronia novacaledonica</name>
    <dbReference type="NCBI Taxonomy" id="1544861"/>
    <lineage>
        <taxon>Bacteria</taxon>
        <taxon>Pseudomonadati</taxon>
        <taxon>Pseudomonadota</taxon>
        <taxon>Betaproteobacteria</taxon>
        <taxon>Burkholderiales</taxon>
        <taxon>Burkholderiaceae</taxon>
        <taxon>Caballeronia</taxon>
    </lineage>
</organism>
<keyword evidence="4" id="KW-1134">Transmembrane beta strand</keyword>
<evidence type="ECO:0000256" key="8">
    <source>
        <dbReference type="ARBA" id="ARBA00023114"/>
    </source>
</evidence>
<evidence type="ECO:0000256" key="2">
    <source>
        <dbReference type="ARBA" id="ARBA00011233"/>
    </source>
</evidence>
<dbReference type="GO" id="GO:0015288">
    <property type="term" value="F:porin activity"/>
    <property type="evidence" value="ECO:0007669"/>
    <property type="project" value="UniProtKB-KW"/>
</dbReference>
<evidence type="ECO:0000313" key="15">
    <source>
        <dbReference type="Proteomes" id="UP000238169"/>
    </source>
</evidence>
<feature type="chain" id="PRO_5015681075" evidence="12">
    <location>
        <begin position="26"/>
        <end position="375"/>
    </location>
</feature>
<evidence type="ECO:0000256" key="7">
    <source>
        <dbReference type="ARBA" id="ARBA00023065"/>
    </source>
</evidence>
<dbReference type="Pfam" id="PF13609">
    <property type="entry name" value="Porin_4"/>
    <property type="match status" value="1"/>
</dbReference>
<dbReference type="PANTHER" id="PTHR34501:SF9">
    <property type="entry name" value="MAJOR OUTER MEMBRANE PROTEIN P.IA"/>
    <property type="match status" value="1"/>
</dbReference>
<sequence>MFNKKHFVIGSMIAAALAVPELAQAQSSVQMYGRIDAGVEWVNGQPTGPNANGAPTGTGNRFSQESGDGGVSMFGLKGTEDIGGGTKVLFHLEMQFLANNGTLAGPGFFNRFSTVGVSNDRFGTLTLGHQLFISNAVWDFDPFGQSPWASASLVRGRNWPFTNNAVNYDSPKFGGFDFSAQYALSNSTSWNGNGTTSDGRNDGFYVTYTSAAFQVRALYDETRNPQTGKLDDPFQYSREYTLATNVFLGPVKLQAAYQASRTSGISALGAGLPTTTDHMWAGVNWQATDAFSVTGAVYHINANNDGGNANMYSVGAAYKLSKRTVLSTQFAMVRNSSTANFSLFAINPAGDSVATGNPPKGHSQSGAYVGMIHYF</sequence>
<evidence type="ECO:0000313" key="14">
    <source>
        <dbReference type="EMBL" id="SPB18193.1"/>
    </source>
</evidence>
<dbReference type="RefSeq" id="WP_106857645.1">
    <property type="nucleotide sequence ID" value="NZ_OGTP01000027.1"/>
</dbReference>
<dbReference type="Proteomes" id="UP000238169">
    <property type="component" value="Unassembled WGS sequence"/>
</dbReference>
<dbReference type="EMBL" id="OGTP01000027">
    <property type="protein sequence ID" value="SPB18193.1"/>
    <property type="molecule type" value="Genomic_DNA"/>
</dbReference>
<evidence type="ECO:0000256" key="12">
    <source>
        <dbReference type="SAM" id="SignalP"/>
    </source>
</evidence>
<evidence type="ECO:0000256" key="11">
    <source>
        <dbReference type="SAM" id="MobiDB-lite"/>
    </source>
</evidence>
<dbReference type="Gene3D" id="2.40.160.10">
    <property type="entry name" value="Porin"/>
    <property type="match status" value="1"/>
</dbReference>
<dbReference type="PRINTS" id="PR00182">
    <property type="entry name" value="ECOLNEIPORIN"/>
</dbReference>
<keyword evidence="5" id="KW-0812">Transmembrane</keyword>
<evidence type="ECO:0000256" key="4">
    <source>
        <dbReference type="ARBA" id="ARBA00022452"/>
    </source>
</evidence>
<evidence type="ECO:0000256" key="10">
    <source>
        <dbReference type="ARBA" id="ARBA00023237"/>
    </source>
</evidence>
<evidence type="ECO:0000256" key="6">
    <source>
        <dbReference type="ARBA" id="ARBA00022729"/>
    </source>
</evidence>
<dbReference type="AlphaFoldDB" id="A0A2U3ID95"/>
<protein>
    <submittedName>
        <fullName evidence="14">Exported outer membrane porin</fullName>
    </submittedName>
</protein>
<dbReference type="GO" id="GO:0009279">
    <property type="term" value="C:cell outer membrane"/>
    <property type="evidence" value="ECO:0007669"/>
    <property type="project" value="UniProtKB-SubCell"/>
</dbReference>
<evidence type="ECO:0000259" key="13">
    <source>
        <dbReference type="Pfam" id="PF13609"/>
    </source>
</evidence>
<dbReference type="InterPro" id="IPR033900">
    <property type="entry name" value="Gram_neg_porin_domain"/>
</dbReference>
<keyword evidence="3" id="KW-0813">Transport</keyword>
<dbReference type="InterPro" id="IPR001702">
    <property type="entry name" value="Porin_Gram-ve"/>
</dbReference>
<evidence type="ECO:0000256" key="9">
    <source>
        <dbReference type="ARBA" id="ARBA00023136"/>
    </source>
</evidence>
<dbReference type="InterPro" id="IPR002299">
    <property type="entry name" value="Porin_Neis"/>
</dbReference>
<dbReference type="GO" id="GO:0046930">
    <property type="term" value="C:pore complex"/>
    <property type="evidence" value="ECO:0007669"/>
    <property type="project" value="UniProtKB-KW"/>
</dbReference>
<reference evidence="15" key="1">
    <citation type="submission" date="2018-01" db="EMBL/GenBank/DDBJ databases">
        <authorList>
            <person name="Peeters C."/>
        </authorList>
    </citation>
    <scope>NUCLEOTIDE SEQUENCE [LARGE SCALE GENOMIC DNA]</scope>
</reference>
<proteinExistence type="predicted"/>
<feature type="domain" description="Porin" evidence="13">
    <location>
        <begin position="14"/>
        <end position="336"/>
    </location>
</feature>
<feature type="region of interest" description="Disordered" evidence="11">
    <location>
        <begin position="45"/>
        <end position="66"/>
    </location>
</feature>
<comment type="subcellular location">
    <subcellularLocation>
        <location evidence="1">Cell outer membrane</location>
        <topology evidence="1">Multi-pass membrane protein</topology>
    </subcellularLocation>
</comment>
<dbReference type="PRINTS" id="PR00184">
    <property type="entry name" value="NEISSPPORIN"/>
</dbReference>